<feature type="transmembrane region" description="Helical" evidence="8">
    <location>
        <begin position="248"/>
        <end position="270"/>
    </location>
</feature>
<keyword evidence="8" id="KW-0472">Membrane</keyword>
<keyword evidence="3" id="KW-0723">Serine/threonine-protein kinase</keyword>
<evidence type="ECO:0000256" key="7">
    <source>
        <dbReference type="ARBA" id="ARBA00022840"/>
    </source>
</evidence>
<dbReference type="PRINTS" id="PR01773">
    <property type="entry name" value="P38MAPKINASE"/>
</dbReference>
<reference evidence="9" key="2">
    <citation type="submission" date="2020-06" db="EMBL/GenBank/DDBJ databases">
        <authorList>
            <person name="Sheffer M."/>
        </authorList>
    </citation>
    <scope>NUCLEOTIDE SEQUENCE</scope>
</reference>
<dbReference type="GO" id="GO:0005524">
    <property type="term" value="F:ATP binding"/>
    <property type="evidence" value="ECO:0007669"/>
    <property type="project" value="UniProtKB-KW"/>
</dbReference>
<keyword evidence="4" id="KW-0808">Transferase</keyword>
<dbReference type="Gene3D" id="3.30.200.20">
    <property type="entry name" value="Phosphorylase Kinase, domain 1"/>
    <property type="match status" value="1"/>
</dbReference>
<name>A0A8T0FG88_ARGBR</name>
<keyword evidence="8" id="KW-1133">Transmembrane helix</keyword>
<evidence type="ECO:0000313" key="9">
    <source>
        <dbReference type="EMBL" id="KAF8789415.1"/>
    </source>
</evidence>
<accession>A0A8T0FG88</accession>
<keyword evidence="10" id="KW-1185">Reference proteome</keyword>
<dbReference type="PANTHER" id="PTHR24055">
    <property type="entry name" value="MITOGEN-ACTIVATED PROTEIN KINASE"/>
    <property type="match status" value="1"/>
</dbReference>
<protein>
    <recommendedName>
        <fullName evidence="2">mitogen-activated protein kinase</fullName>
        <ecNumber evidence="2">2.7.11.24</ecNumber>
    </recommendedName>
</protein>
<keyword evidence="8" id="KW-0812">Transmembrane</keyword>
<evidence type="ECO:0000256" key="3">
    <source>
        <dbReference type="ARBA" id="ARBA00022527"/>
    </source>
</evidence>
<evidence type="ECO:0000256" key="2">
    <source>
        <dbReference type="ARBA" id="ARBA00012411"/>
    </source>
</evidence>
<keyword evidence="5" id="KW-0547">Nucleotide-binding</keyword>
<comment type="similarity">
    <text evidence="1">Belongs to the protein kinase superfamily. CMGC Ser/Thr protein kinase family. MAP kinase subfamily.</text>
</comment>
<evidence type="ECO:0000313" key="10">
    <source>
        <dbReference type="Proteomes" id="UP000807504"/>
    </source>
</evidence>
<gene>
    <name evidence="9" type="ORF">HNY73_007353</name>
</gene>
<keyword evidence="6 9" id="KW-0418">Kinase</keyword>
<evidence type="ECO:0000256" key="5">
    <source>
        <dbReference type="ARBA" id="ARBA00022741"/>
    </source>
</evidence>
<feature type="transmembrane region" description="Helical" evidence="8">
    <location>
        <begin position="213"/>
        <end position="236"/>
    </location>
</feature>
<evidence type="ECO:0000256" key="1">
    <source>
        <dbReference type="ARBA" id="ARBA00008832"/>
    </source>
</evidence>
<evidence type="ECO:0000256" key="8">
    <source>
        <dbReference type="SAM" id="Phobius"/>
    </source>
</evidence>
<dbReference type="SUPFAM" id="SSF56112">
    <property type="entry name" value="Protein kinase-like (PK-like)"/>
    <property type="match status" value="1"/>
</dbReference>
<dbReference type="EMBL" id="JABXBU010000012">
    <property type="protein sequence ID" value="KAF8789415.1"/>
    <property type="molecule type" value="Genomic_DNA"/>
</dbReference>
<proteinExistence type="inferred from homology"/>
<dbReference type="InterPro" id="IPR011009">
    <property type="entry name" value="Kinase-like_dom_sf"/>
</dbReference>
<dbReference type="Proteomes" id="UP000807504">
    <property type="component" value="Unassembled WGS sequence"/>
</dbReference>
<dbReference type="EC" id="2.7.11.24" evidence="2"/>
<dbReference type="InterPro" id="IPR050117">
    <property type="entry name" value="MAPK"/>
</dbReference>
<reference evidence="9" key="1">
    <citation type="journal article" date="2020" name="bioRxiv">
        <title>Chromosome-level reference genome of the European wasp spider Argiope bruennichi: a resource for studies on range expansion and evolutionary adaptation.</title>
        <authorList>
            <person name="Sheffer M.M."/>
            <person name="Hoppe A."/>
            <person name="Krehenwinkel H."/>
            <person name="Uhl G."/>
            <person name="Kuss A.W."/>
            <person name="Jensen L."/>
            <person name="Jensen C."/>
            <person name="Gillespie R.G."/>
            <person name="Hoff K.J."/>
            <person name="Prost S."/>
        </authorList>
    </citation>
    <scope>NUCLEOTIDE SEQUENCE</scope>
</reference>
<comment type="caution">
    <text evidence="9">The sequence shown here is derived from an EMBL/GenBank/DDBJ whole genome shotgun (WGS) entry which is preliminary data.</text>
</comment>
<evidence type="ECO:0000256" key="4">
    <source>
        <dbReference type="ARBA" id="ARBA00022679"/>
    </source>
</evidence>
<dbReference type="AlphaFoldDB" id="A0A8T0FG88"/>
<sequence length="274" mass="31573">MYIDQLTRIMFLCGKPDEEFLEKINSEEARNYIRSLPAITKKNFKDVFSGAHPDAIDLLERMLELDADKRPTATEALAHPYLAQYADPSDEPIAEPYDESFEDKELSVEEWRRLIHKEVNMFEPKLRLFYAGISGVAQDMQSRMILEHLSNRSKSDDSRSVLYMASFHLASFLKDQMSSMWACVIKKPPNPFFCLLHVTLTSLFVAYSRTNIIAFLLWPPFLQLIQGQTVLFFGYGRLACSLFKGEHYCLLVMTVLLTVYLRANILLFGYGRPA</sequence>
<dbReference type="Gene3D" id="1.10.510.10">
    <property type="entry name" value="Transferase(Phosphotransferase) domain 1"/>
    <property type="match status" value="1"/>
</dbReference>
<keyword evidence="7" id="KW-0067">ATP-binding</keyword>
<evidence type="ECO:0000256" key="6">
    <source>
        <dbReference type="ARBA" id="ARBA00022777"/>
    </source>
</evidence>
<organism evidence="9 10">
    <name type="scientific">Argiope bruennichi</name>
    <name type="common">Wasp spider</name>
    <name type="synonym">Aranea bruennichi</name>
    <dbReference type="NCBI Taxonomy" id="94029"/>
    <lineage>
        <taxon>Eukaryota</taxon>
        <taxon>Metazoa</taxon>
        <taxon>Ecdysozoa</taxon>
        <taxon>Arthropoda</taxon>
        <taxon>Chelicerata</taxon>
        <taxon>Arachnida</taxon>
        <taxon>Araneae</taxon>
        <taxon>Araneomorphae</taxon>
        <taxon>Entelegynae</taxon>
        <taxon>Araneoidea</taxon>
        <taxon>Araneidae</taxon>
        <taxon>Argiope</taxon>
    </lineage>
</organism>
<dbReference type="InterPro" id="IPR008352">
    <property type="entry name" value="MAPK_HOG-like"/>
</dbReference>
<dbReference type="GO" id="GO:0004707">
    <property type="term" value="F:MAP kinase activity"/>
    <property type="evidence" value="ECO:0007669"/>
    <property type="project" value="UniProtKB-EC"/>
</dbReference>